<keyword evidence="3 5" id="KW-1133">Transmembrane helix</keyword>
<evidence type="ECO:0000259" key="7">
    <source>
        <dbReference type="Pfam" id="PF02932"/>
    </source>
</evidence>
<feature type="transmembrane region" description="Helical" evidence="5">
    <location>
        <begin position="205"/>
        <end position="230"/>
    </location>
</feature>
<dbReference type="WBParaSite" id="jg8843">
    <property type="protein sequence ID" value="jg8843"/>
    <property type="gene ID" value="jg8843"/>
</dbReference>
<dbReference type="GO" id="GO:0004888">
    <property type="term" value="F:transmembrane signaling receptor activity"/>
    <property type="evidence" value="ECO:0007669"/>
    <property type="project" value="InterPro"/>
</dbReference>
<evidence type="ECO:0000313" key="8">
    <source>
        <dbReference type="Proteomes" id="UP000887574"/>
    </source>
</evidence>
<dbReference type="CDD" id="cd19051">
    <property type="entry name" value="LGIC_TM_cation"/>
    <property type="match status" value="1"/>
</dbReference>
<comment type="caution">
    <text evidence="5">Lacks conserved residue(s) required for the propagation of feature annotation.</text>
</comment>
<dbReference type="InterPro" id="IPR036719">
    <property type="entry name" value="Neuro-gated_channel_TM_sf"/>
</dbReference>
<evidence type="ECO:0000313" key="9">
    <source>
        <dbReference type="WBParaSite" id="jg8843"/>
    </source>
</evidence>
<organism evidence="8 9">
    <name type="scientific">Ditylenchus dipsaci</name>
    <dbReference type="NCBI Taxonomy" id="166011"/>
    <lineage>
        <taxon>Eukaryota</taxon>
        <taxon>Metazoa</taxon>
        <taxon>Ecdysozoa</taxon>
        <taxon>Nematoda</taxon>
        <taxon>Chromadorea</taxon>
        <taxon>Rhabditida</taxon>
        <taxon>Tylenchina</taxon>
        <taxon>Tylenchomorpha</taxon>
        <taxon>Sphaerularioidea</taxon>
        <taxon>Anguinidae</taxon>
        <taxon>Anguininae</taxon>
        <taxon>Ditylenchus</taxon>
    </lineage>
</organism>
<dbReference type="Pfam" id="PF02932">
    <property type="entry name" value="Neur_chan_memb"/>
    <property type="match status" value="1"/>
</dbReference>
<accession>A0A915ENZ2</accession>
<comment type="subcellular location">
    <subcellularLocation>
        <location evidence="1">Membrane</location>
        <topology evidence="1">Multi-pass membrane protein</topology>
    </subcellularLocation>
</comment>
<protein>
    <submittedName>
        <fullName evidence="9">Neurotransmitter-gated ion-channel ligand-binding domain-containing protein</fullName>
    </submittedName>
</protein>
<dbReference type="SUPFAM" id="SSF90112">
    <property type="entry name" value="Neurotransmitter-gated ion-channel transmembrane pore"/>
    <property type="match status" value="1"/>
</dbReference>
<feature type="domain" description="Neurotransmitter-gated ion-channel ligand-binding" evidence="6">
    <location>
        <begin position="8"/>
        <end position="149"/>
    </location>
</feature>
<feature type="transmembrane region" description="Helical" evidence="5">
    <location>
        <begin position="175"/>
        <end position="193"/>
    </location>
</feature>
<dbReference type="Pfam" id="PF02931">
    <property type="entry name" value="Neur_chan_LBD"/>
    <property type="match status" value="1"/>
</dbReference>
<sequence length="234" mass="26786">MEWFGMIWRWRDELLYWNPDKFDGVTEIVLPREDSWIPDTTLYNSLVMNDAESRRLSSVKITTSKKDKTALVEMLYPTLYKFSCMLDLKFFPFDVQHCVMTFGSWTHDNKAIDYHPHNGTTGGAIGTEHCIENEGWNILSTDVLRREEKFHVITLIAIVGFFSSSTVNDVREEKISLGITTLLSMSILIFMVSDQMPSTSSFIPLIGWFYTSMMMLISGGTLAASCVIYIQKKG</sequence>
<dbReference type="PANTHER" id="PTHR18945">
    <property type="entry name" value="NEUROTRANSMITTER GATED ION CHANNEL"/>
    <property type="match status" value="1"/>
</dbReference>
<dbReference type="InterPro" id="IPR006202">
    <property type="entry name" value="Neur_chan_lig-bd"/>
</dbReference>
<evidence type="ECO:0000256" key="4">
    <source>
        <dbReference type="ARBA" id="ARBA00023136"/>
    </source>
</evidence>
<keyword evidence="8" id="KW-1185">Reference proteome</keyword>
<dbReference type="Proteomes" id="UP000887574">
    <property type="component" value="Unplaced"/>
</dbReference>
<comment type="similarity">
    <text evidence="5">Belongs to the ligand-gated ion channel (TC 1.A.9) family.</text>
</comment>
<keyword evidence="5" id="KW-0406">Ion transport</keyword>
<evidence type="ECO:0000256" key="3">
    <source>
        <dbReference type="ARBA" id="ARBA00022989"/>
    </source>
</evidence>
<dbReference type="InterPro" id="IPR018000">
    <property type="entry name" value="Neurotransmitter_ion_chnl_CS"/>
</dbReference>
<dbReference type="Gene3D" id="2.70.170.10">
    <property type="entry name" value="Neurotransmitter-gated ion-channel ligand-binding domain"/>
    <property type="match status" value="1"/>
</dbReference>
<dbReference type="PROSITE" id="PS00236">
    <property type="entry name" value="NEUROTR_ION_CHANNEL"/>
    <property type="match status" value="1"/>
</dbReference>
<dbReference type="InterPro" id="IPR006029">
    <property type="entry name" value="Neurotrans-gated_channel_TM"/>
</dbReference>
<dbReference type="Gene3D" id="1.20.58.390">
    <property type="entry name" value="Neurotransmitter-gated ion-channel transmembrane domain"/>
    <property type="match status" value="1"/>
</dbReference>
<evidence type="ECO:0000256" key="1">
    <source>
        <dbReference type="ARBA" id="ARBA00004141"/>
    </source>
</evidence>
<dbReference type="InterPro" id="IPR006201">
    <property type="entry name" value="Neur_channel"/>
</dbReference>
<dbReference type="InterPro" id="IPR038050">
    <property type="entry name" value="Neuro_actylchol_rec"/>
</dbReference>
<dbReference type="GO" id="GO:0016020">
    <property type="term" value="C:membrane"/>
    <property type="evidence" value="ECO:0007669"/>
    <property type="project" value="UniProtKB-SubCell"/>
</dbReference>
<evidence type="ECO:0000256" key="5">
    <source>
        <dbReference type="RuleBase" id="RU000687"/>
    </source>
</evidence>
<feature type="domain" description="Neurotransmitter-gated ion-channel transmembrane" evidence="7">
    <location>
        <begin position="170"/>
        <end position="230"/>
    </location>
</feature>
<keyword evidence="2 5" id="KW-0812">Transmembrane</keyword>
<reference evidence="9" key="1">
    <citation type="submission" date="2022-11" db="UniProtKB">
        <authorList>
            <consortium name="WormBaseParasite"/>
        </authorList>
    </citation>
    <scope>IDENTIFICATION</scope>
</reference>
<feature type="transmembrane region" description="Helical" evidence="5">
    <location>
        <begin position="150"/>
        <end position="168"/>
    </location>
</feature>
<evidence type="ECO:0000259" key="6">
    <source>
        <dbReference type="Pfam" id="PF02931"/>
    </source>
</evidence>
<dbReference type="GO" id="GO:0005230">
    <property type="term" value="F:extracellular ligand-gated monoatomic ion channel activity"/>
    <property type="evidence" value="ECO:0007669"/>
    <property type="project" value="InterPro"/>
</dbReference>
<keyword evidence="5" id="KW-0407">Ion channel</keyword>
<keyword evidence="5" id="KW-0813">Transport</keyword>
<dbReference type="CDD" id="cd18989">
    <property type="entry name" value="LGIC_ECD_cation"/>
    <property type="match status" value="1"/>
</dbReference>
<dbReference type="AlphaFoldDB" id="A0A915ENZ2"/>
<dbReference type="SUPFAM" id="SSF63712">
    <property type="entry name" value="Nicotinic receptor ligand binding domain-like"/>
    <property type="match status" value="1"/>
</dbReference>
<dbReference type="InterPro" id="IPR036734">
    <property type="entry name" value="Neur_chan_lig-bd_sf"/>
</dbReference>
<name>A0A915ENZ2_9BILA</name>
<proteinExistence type="inferred from homology"/>
<keyword evidence="4 5" id="KW-0472">Membrane</keyword>
<dbReference type="PRINTS" id="PR00252">
    <property type="entry name" value="NRIONCHANNEL"/>
</dbReference>
<evidence type="ECO:0000256" key="2">
    <source>
        <dbReference type="ARBA" id="ARBA00022692"/>
    </source>
</evidence>